<dbReference type="Proteomes" id="UP000006247">
    <property type="component" value="Unassembled WGS sequence"/>
</dbReference>
<dbReference type="EMBL" id="ACEB01000013">
    <property type="protein sequence ID" value="EEG27562.1"/>
    <property type="molecule type" value="Genomic_DNA"/>
</dbReference>
<dbReference type="HOGENOM" id="CLU_3308191_0_0_11"/>
<evidence type="ECO:0000313" key="1">
    <source>
        <dbReference type="EMBL" id="EEG27562.1"/>
    </source>
</evidence>
<gene>
    <name evidence="1" type="ORF">CORMATOL_00879</name>
</gene>
<reference evidence="1 2" key="1">
    <citation type="submission" date="2009-01" db="EMBL/GenBank/DDBJ databases">
        <authorList>
            <person name="Fulton L."/>
            <person name="Clifton S."/>
            <person name="Chinwalla A.T."/>
            <person name="Mitreva M."/>
            <person name="Sodergren E."/>
            <person name="Weinstock G."/>
            <person name="Clifton S."/>
            <person name="Dooling D.J."/>
            <person name="Fulton B."/>
            <person name="Minx P."/>
            <person name="Pepin K.H."/>
            <person name="Johnson M."/>
            <person name="Bhonagiri V."/>
            <person name="Nash W.E."/>
            <person name="Mardis E.R."/>
            <person name="Wilson R.K."/>
        </authorList>
    </citation>
    <scope>NUCLEOTIDE SEQUENCE [LARGE SCALE GENOMIC DNA]</scope>
    <source>
        <strain evidence="1 2">ATCC 33806</strain>
    </source>
</reference>
<protein>
    <submittedName>
        <fullName evidence="1">Uncharacterized protein</fullName>
    </submittedName>
</protein>
<dbReference type="AlphaFoldDB" id="C0E1M8"/>
<accession>C0E1M8</accession>
<name>C0E1M8_9CORY</name>
<proteinExistence type="predicted"/>
<evidence type="ECO:0000313" key="2">
    <source>
        <dbReference type="Proteomes" id="UP000006247"/>
    </source>
</evidence>
<sequence length="39" mass="4167">MNRANPAKLVSYPHVPMADGPPGLCMTVENLAAHGLYTE</sequence>
<comment type="caution">
    <text evidence="1">The sequence shown here is derived from an EMBL/GenBank/DDBJ whole genome shotgun (WGS) entry which is preliminary data.</text>
</comment>
<organism evidence="1 2">
    <name type="scientific">Corynebacterium matruchotii ATCC 33806</name>
    <dbReference type="NCBI Taxonomy" id="566549"/>
    <lineage>
        <taxon>Bacteria</taxon>
        <taxon>Bacillati</taxon>
        <taxon>Actinomycetota</taxon>
        <taxon>Actinomycetes</taxon>
        <taxon>Mycobacteriales</taxon>
        <taxon>Corynebacteriaceae</taxon>
        <taxon>Corynebacterium</taxon>
    </lineage>
</organism>